<comment type="similarity">
    <text evidence="7">Belongs to the PINc/VapC protein family.</text>
</comment>
<dbReference type="Gene3D" id="3.40.50.1010">
    <property type="entry name" value="5'-nuclease"/>
    <property type="match status" value="1"/>
</dbReference>
<evidence type="ECO:0000313" key="9">
    <source>
        <dbReference type="EMBL" id="MFC3580484.1"/>
    </source>
</evidence>
<dbReference type="EMBL" id="JBHRXP010000004">
    <property type="protein sequence ID" value="MFC3580484.1"/>
    <property type="molecule type" value="Genomic_DNA"/>
</dbReference>
<gene>
    <name evidence="9" type="ORF">ACFONA_09950</name>
</gene>
<keyword evidence="10" id="KW-1185">Reference proteome</keyword>
<keyword evidence="2" id="KW-1277">Toxin-antitoxin system</keyword>
<evidence type="ECO:0000313" key="10">
    <source>
        <dbReference type="Proteomes" id="UP001595713"/>
    </source>
</evidence>
<dbReference type="InterPro" id="IPR029060">
    <property type="entry name" value="PIN-like_dom_sf"/>
</dbReference>
<keyword evidence="4" id="KW-0479">Metal-binding</keyword>
<dbReference type="Proteomes" id="UP001595713">
    <property type="component" value="Unassembled WGS sequence"/>
</dbReference>
<organism evidence="9 10">
    <name type="scientific">Sphingomonas hylomeconis</name>
    <dbReference type="NCBI Taxonomy" id="1395958"/>
    <lineage>
        <taxon>Bacteria</taxon>
        <taxon>Pseudomonadati</taxon>
        <taxon>Pseudomonadota</taxon>
        <taxon>Alphaproteobacteria</taxon>
        <taxon>Sphingomonadales</taxon>
        <taxon>Sphingomonadaceae</taxon>
        <taxon>Sphingomonas</taxon>
    </lineage>
</organism>
<sequence length="165" mass="18398">MGQSALMFLLDTEVIAELRRGAHADPALAGWAGAVPRERLFLSTVSLLDLENAALRLAVREKAQAQRLQRWIDEQVLPAFDGRILPVDAAVVRRRRALTLPDPRDALVAATALEQGLVLASRRGAAFKPAKVKLLDPWQQEAEDSDWRHADRGEPHWLKTLFVRA</sequence>
<proteinExistence type="inferred from homology"/>
<evidence type="ECO:0000256" key="1">
    <source>
        <dbReference type="ARBA" id="ARBA00001946"/>
    </source>
</evidence>
<evidence type="ECO:0000256" key="5">
    <source>
        <dbReference type="ARBA" id="ARBA00022801"/>
    </source>
</evidence>
<keyword evidence="3" id="KW-0540">Nuclease</keyword>
<keyword evidence="6" id="KW-0460">Magnesium</keyword>
<dbReference type="InterPro" id="IPR002716">
    <property type="entry name" value="PIN_dom"/>
</dbReference>
<dbReference type="PANTHER" id="PTHR33653:SF1">
    <property type="entry name" value="RIBONUCLEASE VAPC2"/>
    <property type="match status" value="1"/>
</dbReference>
<evidence type="ECO:0000256" key="6">
    <source>
        <dbReference type="ARBA" id="ARBA00022842"/>
    </source>
</evidence>
<dbReference type="InterPro" id="IPR050556">
    <property type="entry name" value="Type_II_TA_system_RNase"/>
</dbReference>
<keyword evidence="5" id="KW-0378">Hydrolase</keyword>
<protein>
    <submittedName>
        <fullName evidence="9">PIN domain-containing protein</fullName>
    </submittedName>
</protein>
<evidence type="ECO:0000256" key="7">
    <source>
        <dbReference type="ARBA" id="ARBA00038093"/>
    </source>
</evidence>
<feature type="domain" description="PIN" evidence="8">
    <location>
        <begin position="9"/>
        <end position="122"/>
    </location>
</feature>
<accession>A0ABV7SU17</accession>
<evidence type="ECO:0000256" key="2">
    <source>
        <dbReference type="ARBA" id="ARBA00022649"/>
    </source>
</evidence>
<name>A0ABV7SU17_9SPHN</name>
<evidence type="ECO:0000256" key="4">
    <source>
        <dbReference type="ARBA" id="ARBA00022723"/>
    </source>
</evidence>
<evidence type="ECO:0000256" key="3">
    <source>
        <dbReference type="ARBA" id="ARBA00022722"/>
    </source>
</evidence>
<comment type="caution">
    <text evidence="9">The sequence shown here is derived from an EMBL/GenBank/DDBJ whole genome shotgun (WGS) entry which is preliminary data.</text>
</comment>
<evidence type="ECO:0000259" key="8">
    <source>
        <dbReference type="Pfam" id="PF01850"/>
    </source>
</evidence>
<comment type="cofactor">
    <cofactor evidence="1">
        <name>Mg(2+)</name>
        <dbReference type="ChEBI" id="CHEBI:18420"/>
    </cofactor>
</comment>
<reference evidence="10" key="1">
    <citation type="journal article" date="2019" name="Int. J. Syst. Evol. Microbiol.">
        <title>The Global Catalogue of Microorganisms (GCM) 10K type strain sequencing project: providing services to taxonomists for standard genome sequencing and annotation.</title>
        <authorList>
            <consortium name="The Broad Institute Genomics Platform"/>
            <consortium name="The Broad Institute Genome Sequencing Center for Infectious Disease"/>
            <person name="Wu L."/>
            <person name="Ma J."/>
        </authorList>
    </citation>
    <scope>NUCLEOTIDE SEQUENCE [LARGE SCALE GENOMIC DNA]</scope>
    <source>
        <strain evidence="10">KCTC 42739</strain>
    </source>
</reference>
<dbReference type="PANTHER" id="PTHR33653">
    <property type="entry name" value="RIBONUCLEASE VAPC2"/>
    <property type="match status" value="1"/>
</dbReference>
<dbReference type="Pfam" id="PF01850">
    <property type="entry name" value="PIN"/>
    <property type="match status" value="1"/>
</dbReference>
<dbReference type="SUPFAM" id="SSF88723">
    <property type="entry name" value="PIN domain-like"/>
    <property type="match status" value="1"/>
</dbReference>